<keyword evidence="2 5" id="KW-0418">Kinase</keyword>
<dbReference type="Pfam" id="PF07730">
    <property type="entry name" value="HisKA_3"/>
    <property type="match status" value="1"/>
</dbReference>
<dbReference type="InterPro" id="IPR050482">
    <property type="entry name" value="Sensor_HK_TwoCompSys"/>
</dbReference>
<protein>
    <submittedName>
        <fullName evidence="5">Histidine kinase</fullName>
    </submittedName>
</protein>
<evidence type="ECO:0000256" key="2">
    <source>
        <dbReference type="ARBA" id="ARBA00022777"/>
    </source>
</evidence>
<dbReference type="InterPro" id="IPR036890">
    <property type="entry name" value="HATPase_C_sf"/>
</dbReference>
<keyword evidence="1" id="KW-0808">Transferase</keyword>
<dbReference type="GO" id="GO:0016020">
    <property type="term" value="C:membrane"/>
    <property type="evidence" value="ECO:0007669"/>
    <property type="project" value="InterPro"/>
</dbReference>
<dbReference type="AlphaFoldDB" id="A0A9W4GUQ4"/>
<comment type="caution">
    <text evidence="5">The sequence shown here is derived from an EMBL/GenBank/DDBJ whole genome shotgun (WGS) entry which is preliminary data.</text>
</comment>
<evidence type="ECO:0000313" key="5">
    <source>
        <dbReference type="EMBL" id="CAG6398414.1"/>
    </source>
</evidence>
<name>A0A9W4GUQ4_9ACTN</name>
<dbReference type="EMBL" id="CAJSLV010000103">
    <property type="protein sequence ID" value="CAG6398414.1"/>
    <property type="molecule type" value="Genomic_DNA"/>
</dbReference>
<reference evidence="5" key="1">
    <citation type="submission" date="2021-05" db="EMBL/GenBank/DDBJ databases">
        <authorList>
            <person name="Arsene-Ploetze F."/>
        </authorList>
    </citation>
    <scope>NUCLEOTIDE SEQUENCE</scope>
    <source>
        <strain evidence="5">DSM 42138</strain>
    </source>
</reference>
<keyword evidence="3" id="KW-0902">Two-component regulatory system</keyword>
<feature type="domain" description="Histidine kinase/HSP90-like ATPase" evidence="4">
    <location>
        <begin position="106"/>
        <end position="197"/>
    </location>
</feature>
<dbReference type="PANTHER" id="PTHR24421">
    <property type="entry name" value="NITRATE/NITRITE SENSOR PROTEIN NARX-RELATED"/>
    <property type="match status" value="1"/>
</dbReference>
<evidence type="ECO:0000256" key="1">
    <source>
        <dbReference type="ARBA" id="ARBA00022679"/>
    </source>
</evidence>
<dbReference type="InterPro" id="IPR003594">
    <property type="entry name" value="HATPase_dom"/>
</dbReference>
<proteinExistence type="predicted"/>
<evidence type="ECO:0000256" key="3">
    <source>
        <dbReference type="ARBA" id="ARBA00023012"/>
    </source>
</evidence>
<dbReference type="SMART" id="SM00387">
    <property type="entry name" value="HATPase_c"/>
    <property type="match status" value="1"/>
</dbReference>
<dbReference type="InterPro" id="IPR011712">
    <property type="entry name" value="Sig_transdc_His_kin_sub3_dim/P"/>
</dbReference>
<keyword evidence="6" id="KW-1185">Reference proteome</keyword>
<evidence type="ECO:0000313" key="6">
    <source>
        <dbReference type="Proteomes" id="UP001152519"/>
    </source>
</evidence>
<dbReference type="GO" id="GO:0000155">
    <property type="term" value="F:phosphorelay sensor kinase activity"/>
    <property type="evidence" value="ECO:0007669"/>
    <property type="project" value="InterPro"/>
</dbReference>
<dbReference type="Proteomes" id="UP001152519">
    <property type="component" value="Unassembled WGS sequence"/>
</dbReference>
<sequence length="205" mass="21622">MSGELPPLAQHLHDGVLQSLAVARIQLGRALTQPGPLPRELAVDLKALLDREIADLRRLIGGTAPAGPPQPDLPSALAATAEQLQSVTGIRIRVENRTTPRGRWAGNDLVAYRILREALHNTAKHSGARHAWVAVAGGRDRLVCVVCDDGGGFEPPAAGGHFGMAAMHAQARDAGGYLAVQSRRTGTFVTLSLPRDPAPQGAVTR</sequence>
<dbReference type="CDD" id="cd16917">
    <property type="entry name" value="HATPase_UhpB-NarQ-NarX-like"/>
    <property type="match status" value="1"/>
</dbReference>
<dbReference type="Gene3D" id="3.30.565.10">
    <property type="entry name" value="Histidine kinase-like ATPase, C-terminal domain"/>
    <property type="match status" value="1"/>
</dbReference>
<organism evidence="5 6">
    <name type="scientific">Actinacidiphila cocklensis</name>
    <dbReference type="NCBI Taxonomy" id="887465"/>
    <lineage>
        <taxon>Bacteria</taxon>
        <taxon>Bacillati</taxon>
        <taxon>Actinomycetota</taxon>
        <taxon>Actinomycetes</taxon>
        <taxon>Kitasatosporales</taxon>
        <taxon>Streptomycetaceae</taxon>
        <taxon>Actinacidiphila</taxon>
    </lineage>
</organism>
<dbReference type="GO" id="GO:0046983">
    <property type="term" value="F:protein dimerization activity"/>
    <property type="evidence" value="ECO:0007669"/>
    <property type="project" value="InterPro"/>
</dbReference>
<dbReference type="SUPFAM" id="SSF55874">
    <property type="entry name" value="ATPase domain of HSP90 chaperone/DNA topoisomerase II/histidine kinase"/>
    <property type="match status" value="1"/>
</dbReference>
<gene>
    <name evidence="5" type="ORF">SCOCK_70098</name>
</gene>
<evidence type="ECO:0000259" key="4">
    <source>
        <dbReference type="SMART" id="SM00387"/>
    </source>
</evidence>
<accession>A0A9W4GUQ4</accession>
<dbReference type="Pfam" id="PF02518">
    <property type="entry name" value="HATPase_c"/>
    <property type="match status" value="1"/>
</dbReference>
<dbReference type="RefSeq" id="WP_251499770.1">
    <property type="nucleotide sequence ID" value="NZ_CAJSLV010000103.1"/>
</dbReference>